<evidence type="ECO:0000313" key="2">
    <source>
        <dbReference type="Proteomes" id="UP000192566"/>
    </source>
</evidence>
<reference evidence="1 2" key="1">
    <citation type="submission" date="2017-02" db="EMBL/GenBank/DDBJ databases">
        <title>The new phylogeny of genus Mycobacterium.</title>
        <authorList>
            <person name="Tortoli E."/>
            <person name="Trovato A."/>
            <person name="Cirillo D.M."/>
        </authorList>
    </citation>
    <scope>NUCLEOTIDE SEQUENCE [LARGE SCALE GENOMIC DNA]</scope>
    <source>
        <strain evidence="1 2">DSM 44471</strain>
    </source>
</reference>
<accession>A0A1X0D9P2</accession>
<sequence>MDVMDDFYKHYYGDLAVGYNEYSYMESVGVGSVSLMTGWGDDPFETLCKKYRQQLRKSFREDELPAAIEAHERGEYLELAPTNDGFLWLRSDRINDLLGDGGMEDIKLSFAGSKSTRALRSFVSKQFISPDELKLQAETEKPELLSNLTALHKAGGFGFQLNTIGYVLAKQELDIRFPGNELLVNLVSTEPAEAEVTEN</sequence>
<gene>
    <name evidence="1" type="ORF">BST25_21395</name>
</gene>
<name>A0A1X0D9P2_MYCHE</name>
<organism evidence="1 2">
    <name type="scientific">Mycobacterium heidelbergense</name>
    <dbReference type="NCBI Taxonomy" id="53376"/>
    <lineage>
        <taxon>Bacteria</taxon>
        <taxon>Bacillati</taxon>
        <taxon>Actinomycetota</taxon>
        <taxon>Actinomycetes</taxon>
        <taxon>Mycobacteriales</taxon>
        <taxon>Mycobacteriaceae</taxon>
        <taxon>Mycobacterium</taxon>
        <taxon>Mycobacterium simiae complex</taxon>
    </lineage>
</organism>
<keyword evidence="2" id="KW-1185">Reference proteome</keyword>
<dbReference type="EMBL" id="MVHR01000049">
    <property type="protein sequence ID" value="ORA69077.1"/>
    <property type="molecule type" value="Genomic_DNA"/>
</dbReference>
<comment type="caution">
    <text evidence="1">The sequence shown here is derived from an EMBL/GenBank/DDBJ whole genome shotgun (WGS) entry which is preliminary data.</text>
</comment>
<dbReference type="Proteomes" id="UP000192566">
    <property type="component" value="Unassembled WGS sequence"/>
</dbReference>
<dbReference type="AlphaFoldDB" id="A0A1X0D9P2"/>
<evidence type="ECO:0000313" key="1">
    <source>
        <dbReference type="EMBL" id="ORA69077.1"/>
    </source>
</evidence>
<proteinExistence type="predicted"/>
<protein>
    <submittedName>
        <fullName evidence="1">Uncharacterized protein</fullName>
    </submittedName>
</protein>